<dbReference type="EMBL" id="JACHVA010000021">
    <property type="protein sequence ID" value="MBC2600480.1"/>
    <property type="molecule type" value="Genomic_DNA"/>
</dbReference>
<organism evidence="4 5">
    <name type="scientific">Puniceicoccus vermicola</name>
    <dbReference type="NCBI Taxonomy" id="388746"/>
    <lineage>
        <taxon>Bacteria</taxon>
        <taxon>Pseudomonadati</taxon>
        <taxon>Verrucomicrobiota</taxon>
        <taxon>Opitutia</taxon>
        <taxon>Puniceicoccales</taxon>
        <taxon>Puniceicoccaceae</taxon>
        <taxon>Puniceicoccus</taxon>
    </lineage>
</organism>
<dbReference type="EMBL" id="JACHVA010000108">
    <property type="protein sequence ID" value="MBC2602956.1"/>
    <property type="molecule type" value="Genomic_DNA"/>
</dbReference>
<comment type="caution">
    <text evidence="4">The sequence shown here is derived from an EMBL/GenBank/DDBJ whole genome shotgun (WGS) entry which is preliminary data.</text>
</comment>
<proteinExistence type="predicted"/>
<gene>
    <name evidence="2" type="ORF">H5P30_01660</name>
    <name evidence="3" type="ORF">H5P30_12110</name>
    <name evidence="4" type="ORF">H5P30_14325</name>
</gene>
<dbReference type="Proteomes" id="UP000525652">
    <property type="component" value="Unassembled WGS sequence"/>
</dbReference>
<dbReference type="EMBL" id="JACHVA010000098">
    <property type="protein sequence ID" value="MBC2602519.1"/>
    <property type="molecule type" value="Genomic_DNA"/>
</dbReference>
<sequence length="152" mass="17373">MKTIVILLILSPLLWAAELDDADFSRFILINDGTGANEDEPQEGQKGIVESDLLAEFGFKRLTESEKEEAQRLASEYWFQTYGLLAEERLIPDFSFQLEEEIDGLGSPESKIWQVQVQHMTGGINALIWINAETKETRAWGIERELKEIEQN</sequence>
<keyword evidence="5" id="KW-1185">Reference proteome</keyword>
<dbReference type="RefSeq" id="WP_185691228.1">
    <property type="nucleotide sequence ID" value="NZ_JACHVA010000021.1"/>
</dbReference>
<feature type="signal peptide" evidence="1">
    <location>
        <begin position="1"/>
        <end position="16"/>
    </location>
</feature>
<feature type="chain" id="PRO_5036215048" evidence="1">
    <location>
        <begin position="17"/>
        <end position="152"/>
    </location>
</feature>
<protein>
    <submittedName>
        <fullName evidence="4">Uncharacterized protein</fullName>
    </submittedName>
</protein>
<evidence type="ECO:0000313" key="5">
    <source>
        <dbReference type="Proteomes" id="UP000525652"/>
    </source>
</evidence>
<keyword evidence="1" id="KW-0732">Signal</keyword>
<evidence type="ECO:0000313" key="3">
    <source>
        <dbReference type="EMBL" id="MBC2602519.1"/>
    </source>
</evidence>
<accession>A0A7X1AZQ6</accession>
<evidence type="ECO:0000313" key="4">
    <source>
        <dbReference type="EMBL" id="MBC2602956.1"/>
    </source>
</evidence>
<dbReference type="AlphaFoldDB" id="A0A7X1AZQ6"/>
<reference evidence="4 5" key="1">
    <citation type="submission" date="2020-07" db="EMBL/GenBank/DDBJ databases">
        <authorList>
            <person name="Feng X."/>
        </authorList>
    </citation>
    <scope>NUCLEOTIDE SEQUENCE [LARGE SCALE GENOMIC DNA]</scope>
    <source>
        <strain evidence="4 5">JCM14086</strain>
    </source>
</reference>
<evidence type="ECO:0000313" key="2">
    <source>
        <dbReference type="EMBL" id="MBC2600480.1"/>
    </source>
</evidence>
<evidence type="ECO:0000256" key="1">
    <source>
        <dbReference type="SAM" id="SignalP"/>
    </source>
</evidence>
<name>A0A7X1AZQ6_9BACT</name>